<gene>
    <name evidence="6" type="ORF">AYI69_g7556</name>
</gene>
<dbReference type="InterPro" id="IPR001254">
    <property type="entry name" value="Trypsin_dom"/>
</dbReference>
<dbReference type="SMART" id="SM00020">
    <property type="entry name" value="Tryp_SPc"/>
    <property type="match status" value="1"/>
</dbReference>
<dbReference type="Pfam" id="PF00089">
    <property type="entry name" value="Trypsin"/>
    <property type="match status" value="1"/>
</dbReference>
<feature type="chain" id="PRO_5012525969" evidence="4">
    <location>
        <begin position="20"/>
        <end position="268"/>
    </location>
</feature>
<dbReference type="InterPro" id="IPR001314">
    <property type="entry name" value="Peptidase_S1A"/>
</dbReference>
<dbReference type="InterPro" id="IPR043504">
    <property type="entry name" value="Peptidase_S1_PA_chymotrypsin"/>
</dbReference>
<evidence type="ECO:0000313" key="7">
    <source>
        <dbReference type="Proteomes" id="UP000187429"/>
    </source>
</evidence>
<proteinExistence type="inferred from homology"/>
<keyword evidence="4" id="KW-0732">Signal</keyword>
<accession>A0A1R1XR56</accession>
<keyword evidence="7" id="KW-1185">Reference proteome</keyword>
<dbReference type="FunFam" id="2.40.10.10:FF:000068">
    <property type="entry name" value="transmembrane protease serine 2"/>
    <property type="match status" value="1"/>
</dbReference>
<comment type="caution">
    <text evidence="6">The sequence shown here is derived from an EMBL/GenBank/DDBJ whole genome shotgun (WGS) entry which is preliminary data.</text>
</comment>
<dbReference type="EMBL" id="LSSM01003686">
    <property type="protein sequence ID" value="OMJ17111.1"/>
    <property type="molecule type" value="Genomic_DNA"/>
</dbReference>
<evidence type="ECO:0000259" key="5">
    <source>
        <dbReference type="PROSITE" id="PS50240"/>
    </source>
</evidence>
<organism evidence="6 7">
    <name type="scientific">Smittium culicis</name>
    <dbReference type="NCBI Taxonomy" id="133412"/>
    <lineage>
        <taxon>Eukaryota</taxon>
        <taxon>Fungi</taxon>
        <taxon>Fungi incertae sedis</taxon>
        <taxon>Zoopagomycota</taxon>
        <taxon>Kickxellomycotina</taxon>
        <taxon>Harpellomycetes</taxon>
        <taxon>Harpellales</taxon>
        <taxon>Legeriomycetaceae</taxon>
        <taxon>Smittium</taxon>
    </lineage>
</organism>
<comment type="similarity">
    <text evidence="1">Belongs to the peptidase S1 family.</text>
</comment>
<keyword evidence="3" id="KW-0378">Hydrolase</keyword>
<evidence type="ECO:0000256" key="4">
    <source>
        <dbReference type="SAM" id="SignalP"/>
    </source>
</evidence>
<feature type="signal peptide" evidence="4">
    <location>
        <begin position="1"/>
        <end position="19"/>
    </location>
</feature>
<name>A0A1R1XR56_9FUNG</name>
<keyword evidence="2" id="KW-1015">Disulfide bond</keyword>
<sequence length="268" mass="29216">MKLLNVSIYAGFFAVLASARRIERIVGGVDAKPDEFQFAVFIINESLQSVCGGSLISNQWIVTAAHCMTKTALRNIKVVVGKNDVRGQTGAPVSEGYIHAKYDPKKFLNDIAILKLKYPVQNAKPIKIDKSTKTDYEKMTAVGWGLTSSNNDAPNPLLKQVELITQPLSFCKPKYNLFKGNTEGHQICTGNTPGKDTCQGDSGGPLLRKIGNEWRLAGLTSFGSFNDKQKVTSGICGSVDVVSIYTNVYGYIDFIESATKISRNILAP</sequence>
<dbReference type="PROSITE" id="PS00134">
    <property type="entry name" value="TRYPSIN_HIS"/>
    <property type="match status" value="1"/>
</dbReference>
<keyword evidence="3" id="KW-0720">Serine protease</keyword>
<evidence type="ECO:0000313" key="6">
    <source>
        <dbReference type="EMBL" id="OMJ17111.1"/>
    </source>
</evidence>
<dbReference type="InterPro" id="IPR009003">
    <property type="entry name" value="Peptidase_S1_PA"/>
</dbReference>
<dbReference type="InterPro" id="IPR050430">
    <property type="entry name" value="Peptidase_S1"/>
</dbReference>
<keyword evidence="3" id="KW-0645">Protease</keyword>
<dbReference type="OrthoDB" id="6380398at2759"/>
<dbReference type="Gene3D" id="2.40.10.10">
    <property type="entry name" value="Trypsin-like serine proteases"/>
    <property type="match status" value="1"/>
</dbReference>
<dbReference type="InterPro" id="IPR018114">
    <property type="entry name" value="TRYPSIN_HIS"/>
</dbReference>
<evidence type="ECO:0000256" key="3">
    <source>
        <dbReference type="RuleBase" id="RU363034"/>
    </source>
</evidence>
<protein>
    <submittedName>
        <fullName evidence="6">Chymotrypsin BI</fullName>
    </submittedName>
</protein>
<dbReference type="PANTHER" id="PTHR24276:SF98">
    <property type="entry name" value="FI18310P1-RELATED"/>
    <property type="match status" value="1"/>
</dbReference>
<dbReference type="CDD" id="cd00190">
    <property type="entry name" value="Tryp_SPc"/>
    <property type="match status" value="1"/>
</dbReference>
<dbReference type="PROSITE" id="PS00135">
    <property type="entry name" value="TRYPSIN_SER"/>
    <property type="match status" value="1"/>
</dbReference>
<dbReference type="PRINTS" id="PR00722">
    <property type="entry name" value="CHYMOTRYPSIN"/>
</dbReference>
<dbReference type="GO" id="GO:0006508">
    <property type="term" value="P:proteolysis"/>
    <property type="evidence" value="ECO:0007669"/>
    <property type="project" value="UniProtKB-KW"/>
</dbReference>
<evidence type="ECO:0000256" key="2">
    <source>
        <dbReference type="ARBA" id="ARBA00023157"/>
    </source>
</evidence>
<reference evidence="7" key="1">
    <citation type="submission" date="2017-01" db="EMBL/GenBank/DDBJ databases">
        <authorList>
            <person name="Wang Y."/>
            <person name="White M."/>
            <person name="Kvist S."/>
            <person name="Moncalvo J.-M."/>
        </authorList>
    </citation>
    <scope>NUCLEOTIDE SEQUENCE [LARGE SCALE GENOMIC DNA]</scope>
    <source>
        <strain evidence="7">ID-206-W2</strain>
    </source>
</reference>
<evidence type="ECO:0000256" key="1">
    <source>
        <dbReference type="ARBA" id="ARBA00007664"/>
    </source>
</evidence>
<dbReference type="GO" id="GO:0004252">
    <property type="term" value="F:serine-type endopeptidase activity"/>
    <property type="evidence" value="ECO:0007669"/>
    <property type="project" value="InterPro"/>
</dbReference>
<feature type="domain" description="Peptidase S1" evidence="5">
    <location>
        <begin position="25"/>
        <end position="260"/>
    </location>
</feature>
<dbReference type="SUPFAM" id="SSF50494">
    <property type="entry name" value="Trypsin-like serine proteases"/>
    <property type="match status" value="1"/>
</dbReference>
<dbReference type="PANTHER" id="PTHR24276">
    <property type="entry name" value="POLYSERASE-RELATED"/>
    <property type="match status" value="1"/>
</dbReference>
<dbReference type="InterPro" id="IPR033116">
    <property type="entry name" value="TRYPSIN_SER"/>
</dbReference>
<dbReference type="Proteomes" id="UP000187429">
    <property type="component" value="Unassembled WGS sequence"/>
</dbReference>
<dbReference type="PROSITE" id="PS50240">
    <property type="entry name" value="TRYPSIN_DOM"/>
    <property type="match status" value="1"/>
</dbReference>
<dbReference type="AlphaFoldDB" id="A0A1R1XR56"/>